<dbReference type="Proteomes" id="UP000765509">
    <property type="component" value="Unassembled WGS sequence"/>
</dbReference>
<sequence>MVRRFCAYGPEFKDCDGFTHDWCTLLPALELAYKTSINASTNQTAAVLEKGWNPKIPQDSLRKDLIQIHPTAASLKGMLDKSRKHAVSFMEDSFAYAKDKWDKSHATPDFKVGDLFLVSTTKFNSIKGCKKPKNSFAGPCLIKALHWENAVEVELSEELSNKHPTFPVSLIKPYKSSDTENFPLRKKVTQIITAMESSGNKKITKVPKERKLRTNKVREYLVSYSDPTSEDEWLPEQDIPEATKLLRMFRQTRNNNIAK</sequence>
<evidence type="ECO:0008006" key="3">
    <source>
        <dbReference type="Google" id="ProtNLM"/>
    </source>
</evidence>
<proteinExistence type="predicted"/>
<protein>
    <recommendedName>
        <fullName evidence="3">Chromo domain-containing protein</fullName>
    </recommendedName>
</protein>
<organism evidence="1 2">
    <name type="scientific">Austropuccinia psidii MF-1</name>
    <dbReference type="NCBI Taxonomy" id="1389203"/>
    <lineage>
        <taxon>Eukaryota</taxon>
        <taxon>Fungi</taxon>
        <taxon>Dikarya</taxon>
        <taxon>Basidiomycota</taxon>
        <taxon>Pucciniomycotina</taxon>
        <taxon>Pucciniomycetes</taxon>
        <taxon>Pucciniales</taxon>
        <taxon>Sphaerophragmiaceae</taxon>
        <taxon>Austropuccinia</taxon>
    </lineage>
</organism>
<comment type="caution">
    <text evidence="1">The sequence shown here is derived from an EMBL/GenBank/DDBJ whole genome shotgun (WGS) entry which is preliminary data.</text>
</comment>
<keyword evidence="2" id="KW-1185">Reference proteome</keyword>
<evidence type="ECO:0000313" key="1">
    <source>
        <dbReference type="EMBL" id="MBW0517118.1"/>
    </source>
</evidence>
<accession>A0A9Q3HTV1</accession>
<dbReference type="AlphaFoldDB" id="A0A9Q3HTV1"/>
<name>A0A9Q3HTV1_9BASI</name>
<gene>
    <name evidence="1" type="ORF">O181_056833</name>
</gene>
<evidence type="ECO:0000313" key="2">
    <source>
        <dbReference type="Proteomes" id="UP000765509"/>
    </source>
</evidence>
<dbReference type="EMBL" id="AVOT02025693">
    <property type="protein sequence ID" value="MBW0517118.1"/>
    <property type="molecule type" value="Genomic_DNA"/>
</dbReference>
<reference evidence="1" key="1">
    <citation type="submission" date="2021-03" db="EMBL/GenBank/DDBJ databases">
        <title>Draft genome sequence of rust myrtle Austropuccinia psidii MF-1, a brazilian biotype.</title>
        <authorList>
            <person name="Quecine M.C."/>
            <person name="Pachon D.M.R."/>
            <person name="Bonatelli M.L."/>
            <person name="Correr F.H."/>
            <person name="Franceschini L.M."/>
            <person name="Leite T.F."/>
            <person name="Margarido G.R.A."/>
            <person name="Almeida C.A."/>
            <person name="Ferrarezi J.A."/>
            <person name="Labate C.A."/>
        </authorList>
    </citation>
    <scope>NUCLEOTIDE SEQUENCE</scope>
    <source>
        <strain evidence="1">MF-1</strain>
    </source>
</reference>
<dbReference type="OrthoDB" id="413122at2759"/>